<sequence>MVPKRYMMMSILLLVVWIAFYTSLGRNGDNHMHKVNSWITTGTKLEASSPCTENLAWLEPYKFSYPIRYVSRNIIAVQTPNKSRSSITVLDQPLFASFTTVDLKQSSEISNNECLPPLTLEVSRTKVPPVDASNIIFGLQTTIARLRDTVKHLARWLPHTGARLFAIVIENEENPADEVEMVDLERKFHALGMNVTIMHPVRRIDSFAQRYFSLVSVMYRARNEKTQWICCIDDDTFFPSMYDLQAMLAKYDTSEPLYLGSLSEDWWAVQHYGLMGFGGAGIFLSLPMASVIYDNRNECSENLRTTAGDITVMDCIYRFSTVKLTHIPGLHQIDMHGDLSGFYESGREMLSLHHWKEGSATGFKLEMEKMHLIADLCDSCFLQRWQFSNDVIVTNGFSISAFPNGHLFQPKNLISDSAGVEKINLDAVEYTWNDNINVLHSVAPTRDKLDESIKTSYRLLDSMHINENSSGVRQVYFREGKQKSYYTKREMDTVIVLNWLQDNEKFSSDFRPG</sequence>
<dbReference type="InterPro" id="IPR006740">
    <property type="entry name" value="DUF604"/>
</dbReference>
<dbReference type="EMBL" id="UNSH01000001">
    <property type="protein sequence ID" value="SZE99355.1"/>
    <property type="molecule type" value="Genomic_DNA"/>
</dbReference>
<gene>
    <name evidence="2" type="ORF">BLGHR1_10106</name>
</gene>
<dbReference type="AlphaFoldDB" id="A0A383UJ83"/>
<dbReference type="Proteomes" id="UP000275772">
    <property type="component" value="Unassembled WGS sequence"/>
</dbReference>
<proteinExistence type="predicted"/>
<evidence type="ECO:0000313" key="3">
    <source>
        <dbReference type="Proteomes" id="UP000275772"/>
    </source>
</evidence>
<dbReference type="Gene3D" id="3.90.550.50">
    <property type="match status" value="1"/>
</dbReference>
<dbReference type="PANTHER" id="PTHR10811">
    <property type="entry name" value="FRINGE-RELATED"/>
    <property type="match status" value="1"/>
</dbReference>
<evidence type="ECO:0008006" key="4">
    <source>
        <dbReference type="Google" id="ProtNLM"/>
    </source>
</evidence>
<feature type="chain" id="PRO_5017037396" description="Glycosyltransferase family 31 protein" evidence="1">
    <location>
        <begin position="26"/>
        <end position="513"/>
    </location>
</feature>
<dbReference type="Pfam" id="PF04646">
    <property type="entry name" value="DUF604"/>
    <property type="match status" value="1"/>
</dbReference>
<feature type="signal peptide" evidence="1">
    <location>
        <begin position="1"/>
        <end position="25"/>
    </location>
</feature>
<keyword evidence="1" id="KW-0732">Signal</keyword>
<dbReference type="VEuPathDB" id="FungiDB:BLGHR1_10106"/>
<evidence type="ECO:0000313" key="2">
    <source>
        <dbReference type="EMBL" id="SZE99355.1"/>
    </source>
</evidence>
<reference evidence="2 3" key="1">
    <citation type="submission" date="2017-11" db="EMBL/GenBank/DDBJ databases">
        <authorList>
            <person name="Kracher B."/>
        </authorList>
    </citation>
    <scope>NUCLEOTIDE SEQUENCE [LARGE SCALE GENOMIC DNA]</scope>
    <source>
        <strain evidence="2 3">RACE1</strain>
    </source>
</reference>
<organism evidence="2 3">
    <name type="scientific">Blumeria hordei</name>
    <name type="common">Barley powdery mildew</name>
    <name type="synonym">Blumeria graminis f. sp. hordei</name>
    <dbReference type="NCBI Taxonomy" id="2867405"/>
    <lineage>
        <taxon>Eukaryota</taxon>
        <taxon>Fungi</taxon>
        <taxon>Dikarya</taxon>
        <taxon>Ascomycota</taxon>
        <taxon>Pezizomycotina</taxon>
        <taxon>Leotiomycetes</taxon>
        <taxon>Erysiphales</taxon>
        <taxon>Erysiphaceae</taxon>
        <taxon>Blumeria</taxon>
    </lineage>
</organism>
<name>A0A383UJ83_BLUHO</name>
<accession>A0A383UJ83</accession>
<evidence type="ECO:0000256" key="1">
    <source>
        <dbReference type="SAM" id="SignalP"/>
    </source>
</evidence>
<protein>
    <recommendedName>
        <fullName evidence="4">Glycosyltransferase family 31 protein</fullName>
    </recommendedName>
</protein>